<protein>
    <recommendedName>
        <fullName evidence="3">Phage tail assembly protein</fullName>
    </recommendedName>
</protein>
<proteinExistence type="predicted"/>
<sequence>MVDLKDLKSNFPIEEKKVNVDSWKGEVKIKRLTLEETSRYYQIQKNEGSISGMIQAVSDCLVEPKISVEELKSLNESSFKGVEEIFGFLMEFSNEKK</sequence>
<accession>A0A5R8Y4H7</accession>
<keyword evidence="2" id="KW-1185">Reference proteome</keyword>
<reference evidence="1 2" key="1">
    <citation type="submission" date="2019-05" db="EMBL/GenBank/DDBJ databases">
        <title>Arcobacter sp. nov., isolated from sea sediment.</title>
        <authorList>
            <person name="Kim W."/>
        </authorList>
    </citation>
    <scope>NUCLEOTIDE SEQUENCE [LARGE SCALE GENOMIC DNA]</scope>
    <source>
        <strain evidence="1 2">CAU 1517</strain>
    </source>
</reference>
<evidence type="ECO:0008006" key="3">
    <source>
        <dbReference type="Google" id="ProtNLM"/>
    </source>
</evidence>
<organism evidence="1 2">
    <name type="scientific">Arcobacter arenosus</name>
    <dbReference type="NCBI Taxonomy" id="2576037"/>
    <lineage>
        <taxon>Bacteria</taxon>
        <taxon>Pseudomonadati</taxon>
        <taxon>Campylobacterota</taxon>
        <taxon>Epsilonproteobacteria</taxon>
        <taxon>Campylobacterales</taxon>
        <taxon>Arcobacteraceae</taxon>
        <taxon>Arcobacter</taxon>
    </lineage>
</organism>
<dbReference type="EMBL" id="VANU01000001">
    <property type="protein sequence ID" value="TLP41037.1"/>
    <property type="molecule type" value="Genomic_DNA"/>
</dbReference>
<gene>
    <name evidence="1" type="ORF">FDK22_03185</name>
</gene>
<dbReference type="AlphaFoldDB" id="A0A5R8Y4H7"/>
<evidence type="ECO:0000313" key="1">
    <source>
        <dbReference type="EMBL" id="TLP41037.1"/>
    </source>
</evidence>
<name>A0A5R8Y4H7_9BACT</name>
<dbReference type="Proteomes" id="UP000308901">
    <property type="component" value="Unassembled WGS sequence"/>
</dbReference>
<evidence type="ECO:0000313" key="2">
    <source>
        <dbReference type="Proteomes" id="UP000308901"/>
    </source>
</evidence>
<comment type="caution">
    <text evidence="1">The sequence shown here is derived from an EMBL/GenBank/DDBJ whole genome shotgun (WGS) entry which is preliminary data.</text>
</comment>
<dbReference type="RefSeq" id="WP_138151439.1">
    <property type="nucleotide sequence ID" value="NZ_VANU01000001.1"/>
</dbReference>